<name>A0AAE2CFH7_9LAMI</name>
<evidence type="ECO:0000313" key="2">
    <source>
        <dbReference type="EMBL" id="KAK4420244.1"/>
    </source>
</evidence>
<dbReference type="EMBL" id="JACGWO010000009">
    <property type="protein sequence ID" value="KAK4420244.1"/>
    <property type="molecule type" value="Genomic_DNA"/>
</dbReference>
<protein>
    <submittedName>
        <fullName evidence="2">Uncharacterized protein</fullName>
    </submittedName>
</protein>
<feature type="region of interest" description="Disordered" evidence="1">
    <location>
        <begin position="17"/>
        <end position="36"/>
    </location>
</feature>
<sequence length="257" mass="29913">MVRCMLKGKIFETSFQEEVEEGETKPESSSGTKLESEFEQGGGVKCMMNGVIYYPGTENVLEAEARRELAAAVRATKIIESHFDDLGRPRLKIVYVADIDDWDEPGKRCSEYIKTIVKAEKEKEKREGHPRPRLIFVAQDPDFWPGSEKDPDVMVRRAKKSRVASHKDFVVPLSPEEENYKRSYYFHDPKAREAQRMELERLAFMRCHDPSLPGTKFLLDNYSPEERDSVLDKYKQDPDLWKEWVRVSQLETTQTQQ</sequence>
<keyword evidence="3" id="KW-1185">Reference proteome</keyword>
<comment type="caution">
    <text evidence="2">The sequence shown here is derived from an EMBL/GenBank/DDBJ whole genome shotgun (WGS) entry which is preliminary data.</text>
</comment>
<evidence type="ECO:0000256" key="1">
    <source>
        <dbReference type="SAM" id="MobiDB-lite"/>
    </source>
</evidence>
<reference evidence="2" key="2">
    <citation type="journal article" date="2024" name="Plant">
        <title>Genomic evolution and insights into agronomic trait innovations of Sesamum species.</title>
        <authorList>
            <person name="Miao H."/>
            <person name="Wang L."/>
            <person name="Qu L."/>
            <person name="Liu H."/>
            <person name="Sun Y."/>
            <person name="Le M."/>
            <person name="Wang Q."/>
            <person name="Wei S."/>
            <person name="Zheng Y."/>
            <person name="Lin W."/>
            <person name="Duan Y."/>
            <person name="Cao H."/>
            <person name="Xiong S."/>
            <person name="Wang X."/>
            <person name="Wei L."/>
            <person name="Li C."/>
            <person name="Ma Q."/>
            <person name="Ju M."/>
            <person name="Zhao R."/>
            <person name="Li G."/>
            <person name="Mu C."/>
            <person name="Tian Q."/>
            <person name="Mei H."/>
            <person name="Zhang T."/>
            <person name="Gao T."/>
            <person name="Zhang H."/>
        </authorList>
    </citation>
    <scope>NUCLEOTIDE SEQUENCE</scope>
    <source>
        <strain evidence="2">3651</strain>
    </source>
</reference>
<accession>A0AAE2CFH7</accession>
<organism evidence="2 3">
    <name type="scientific">Sesamum alatum</name>
    <dbReference type="NCBI Taxonomy" id="300844"/>
    <lineage>
        <taxon>Eukaryota</taxon>
        <taxon>Viridiplantae</taxon>
        <taxon>Streptophyta</taxon>
        <taxon>Embryophyta</taxon>
        <taxon>Tracheophyta</taxon>
        <taxon>Spermatophyta</taxon>
        <taxon>Magnoliopsida</taxon>
        <taxon>eudicotyledons</taxon>
        <taxon>Gunneridae</taxon>
        <taxon>Pentapetalae</taxon>
        <taxon>asterids</taxon>
        <taxon>lamiids</taxon>
        <taxon>Lamiales</taxon>
        <taxon>Pedaliaceae</taxon>
        <taxon>Sesamum</taxon>
    </lineage>
</organism>
<proteinExistence type="predicted"/>
<gene>
    <name evidence="2" type="ORF">Salat_2437400</name>
</gene>
<evidence type="ECO:0000313" key="3">
    <source>
        <dbReference type="Proteomes" id="UP001293254"/>
    </source>
</evidence>
<reference evidence="2" key="1">
    <citation type="submission" date="2020-06" db="EMBL/GenBank/DDBJ databases">
        <authorList>
            <person name="Li T."/>
            <person name="Hu X."/>
            <person name="Zhang T."/>
            <person name="Song X."/>
            <person name="Zhang H."/>
            <person name="Dai N."/>
            <person name="Sheng W."/>
            <person name="Hou X."/>
            <person name="Wei L."/>
        </authorList>
    </citation>
    <scope>NUCLEOTIDE SEQUENCE</scope>
    <source>
        <strain evidence="2">3651</strain>
        <tissue evidence="2">Leaf</tissue>
    </source>
</reference>
<dbReference type="AlphaFoldDB" id="A0AAE2CFH7"/>
<dbReference type="Proteomes" id="UP001293254">
    <property type="component" value="Unassembled WGS sequence"/>
</dbReference>